<comment type="caution">
    <text evidence="2">The sequence shown here is derived from an EMBL/GenBank/DDBJ whole genome shotgun (WGS) entry which is preliminary data.</text>
</comment>
<accession>A0A9X2HUV5</accession>
<dbReference type="Proteomes" id="UP001139486">
    <property type="component" value="Unassembled WGS sequence"/>
</dbReference>
<gene>
    <name evidence="2" type="ORF">M9979_03495</name>
</gene>
<organism evidence="2 3">
    <name type="scientific">Sphingomonas liriopis</name>
    <dbReference type="NCBI Taxonomy" id="2949094"/>
    <lineage>
        <taxon>Bacteria</taxon>
        <taxon>Pseudomonadati</taxon>
        <taxon>Pseudomonadota</taxon>
        <taxon>Alphaproteobacteria</taxon>
        <taxon>Sphingomonadales</taxon>
        <taxon>Sphingomonadaceae</taxon>
        <taxon>Sphingomonas</taxon>
    </lineage>
</organism>
<reference evidence="2" key="1">
    <citation type="submission" date="2022-05" db="EMBL/GenBank/DDBJ databases">
        <title>Sphingomonas sp. strain RP10 Genome sequencing and assembly.</title>
        <authorList>
            <person name="Kim I."/>
        </authorList>
    </citation>
    <scope>NUCLEOTIDE SEQUENCE</scope>
    <source>
        <strain evidence="2">RP10</strain>
    </source>
</reference>
<evidence type="ECO:0000259" key="1">
    <source>
        <dbReference type="Pfam" id="PF07944"/>
    </source>
</evidence>
<keyword evidence="2" id="KW-0378">Hydrolase</keyword>
<evidence type="ECO:0000313" key="3">
    <source>
        <dbReference type="Proteomes" id="UP001139486"/>
    </source>
</evidence>
<feature type="domain" description="Non-reducing end beta-L-arabinofuranosidase-like GH127 catalytic" evidence="1">
    <location>
        <begin position="21"/>
        <end position="83"/>
    </location>
</feature>
<dbReference type="PANTHER" id="PTHR31151">
    <property type="entry name" value="PROLINE-TRNA LIGASE (DUF1680)"/>
    <property type="match status" value="1"/>
</dbReference>
<dbReference type="AlphaFoldDB" id="A0A9X2HUV5"/>
<dbReference type="RefSeq" id="WP_254287945.1">
    <property type="nucleotide sequence ID" value="NZ_JAMLDY010000003.1"/>
</dbReference>
<sequence>MRLTLLRQARHDRMEGVDRMLARRFSHEALLAPLAKARDPLDGLHANTQVPKVVGFQRVAEVTGDAAAFYWRTVTRTRSFATGMRRQTGIRSV</sequence>
<protein>
    <submittedName>
        <fullName evidence="2">Glycoside hydrolase family 127 protein</fullName>
    </submittedName>
</protein>
<dbReference type="InterPro" id="IPR012878">
    <property type="entry name" value="Beta-AFase-like_GH127_cat"/>
</dbReference>
<name>A0A9X2HUV5_9SPHN</name>
<dbReference type="Pfam" id="PF07944">
    <property type="entry name" value="Beta-AFase-like_GH127_cat"/>
    <property type="match status" value="1"/>
</dbReference>
<dbReference type="GO" id="GO:0016787">
    <property type="term" value="F:hydrolase activity"/>
    <property type="evidence" value="ECO:0007669"/>
    <property type="project" value="UniProtKB-KW"/>
</dbReference>
<dbReference type="PANTHER" id="PTHR31151:SF0">
    <property type="entry name" value="PROLINE-TRNA LIGASE (DUF1680)"/>
    <property type="match status" value="1"/>
</dbReference>
<keyword evidence="3" id="KW-1185">Reference proteome</keyword>
<dbReference type="EMBL" id="JAMLDY010000003">
    <property type="protein sequence ID" value="MCP3733938.1"/>
    <property type="molecule type" value="Genomic_DNA"/>
</dbReference>
<proteinExistence type="predicted"/>
<evidence type="ECO:0000313" key="2">
    <source>
        <dbReference type="EMBL" id="MCP3733938.1"/>
    </source>
</evidence>